<dbReference type="Proteomes" id="UP000001055">
    <property type="component" value="Unassembled WGS sequence"/>
</dbReference>
<dbReference type="EMBL" id="CH445345">
    <property type="protein sequence ID" value="EAT80490.1"/>
    <property type="molecule type" value="Genomic_DNA"/>
</dbReference>
<organism evidence="2 3">
    <name type="scientific">Phaeosphaeria nodorum (strain SN15 / ATCC MYA-4574 / FGSC 10173)</name>
    <name type="common">Glume blotch fungus</name>
    <name type="synonym">Parastagonospora nodorum</name>
    <dbReference type="NCBI Taxonomy" id="321614"/>
    <lineage>
        <taxon>Eukaryota</taxon>
        <taxon>Fungi</taxon>
        <taxon>Dikarya</taxon>
        <taxon>Ascomycota</taxon>
        <taxon>Pezizomycotina</taxon>
        <taxon>Dothideomycetes</taxon>
        <taxon>Pleosporomycetidae</taxon>
        <taxon>Pleosporales</taxon>
        <taxon>Pleosporineae</taxon>
        <taxon>Phaeosphaeriaceae</taxon>
        <taxon>Parastagonospora</taxon>
    </lineage>
</organism>
<evidence type="ECO:0000313" key="2">
    <source>
        <dbReference type="EMBL" id="EAT80490.1"/>
    </source>
</evidence>
<dbReference type="AlphaFoldDB" id="Q0U836"/>
<sequence length="33" mass="3644">MTASDEAFENAEFHAKLPVRDSDVTELPPTPPM</sequence>
<dbReference type="GeneID" id="5979221"/>
<gene>
    <name evidence="2" type="ORF">SNOG_12078</name>
</gene>
<proteinExistence type="predicted"/>
<evidence type="ECO:0000313" key="3">
    <source>
        <dbReference type="Proteomes" id="UP000001055"/>
    </source>
</evidence>
<dbReference type="InParanoid" id="Q0U836"/>
<reference evidence="3" key="1">
    <citation type="journal article" date="2007" name="Plant Cell">
        <title>Dothideomycete-plant interactions illuminated by genome sequencing and EST analysis of the wheat pathogen Stagonospora nodorum.</title>
        <authorList>
            <person name="Hane J.K."/>
            <person name="Lowe R.G."/>
            <person name="Solomon P.S."/>
            <person name="Tan K.C."/>
            <person name="Schoch C.L."/>
            <person name="Spatafora J.W."/>
            <person name="Crous P.W."/>
            <person name="Kodira C."/>
            <person name="Birren B.W."/>
            <person name="Galagan J.E."/>
            <person name="Torriani S.F."/>
            <person name="McDonald B.A."/>
            <person name="Oliver R.P."/>
        </authorList>
    </citation>
    <scope>NUCLEOTIDE SEQUENCE [LARGE SCALE GENOMIC DNA]</scope>
    <source>
        <strain evidence="3">SN15 / ATCC MYA-4574 / FGSC 10173</strain>
    </source>
</reference>
<dbReference type="RefSeq" id="XP_001802311.1">
    <property type="nucleotide sequence ID" value="XM_001802259.1"/>
</dbReference>
<dbReference type="KEGG" id="pno:SNOG_12078"/>
<evidence type="ECO:0000256" key="1">
    <source>
        <dbReference type="SAM" id="MobiDB-lite"/>
    </source>
</evidence>
<feature type="region of interest" description="Disordered" evidence="1">
    <location>
        <begin position="1"/>
        <end position="33"/>
    </location>
</feature>
<name>Q0U836_PHANO</name>
<feature type="compositionally biased region" description="Basic and acidic residues" evidence="1">
    <location>
        <begin position="11"/>
        <end position="23"/>
    </location>
</feature>
<protein>
    <submittedName>
        <fullName evidence="2">Uncharacterized protein</fullName>
    </submittedName>
</protein>
<accession>Q0U836</accession>